<dbReference type="Pfam" id="PF10882">
    <property type="entry name" value="bPH_5"/>
    <property type="match status" value="1"/>
</dbReference>
<evidence type="ECO:0000313" key="4">
    <source>
        <dbReference type="Proteomes" id="UP000248745"/>
    </source>
</evidence>
<feature type="transmembrane region" description="Helical" evidence="1">
    <location>
        <begin position="99"/>
        <end position="118"/>
    </location>
</feature>
<protein>
    <recommendedName>
        <fullName evidence="2">Bacterial Pleckstrin homology domain-containing protein</fullName>
    </recommendedName>
</protein>
<accession>A0A2W2AAM5</accession>
<evidence type="ECO:0000259" key="2">
    <source>
        <dbReference type="Pfam" id="PF10882"/>
    </source>
</evidence>
<feature type="transmembrane region" description="Helical" evidence="1">
    <location>
        <begin position="41"/>
        <end position="58"/>
    </location>
</feature>
<comment type="caution">
    <text evidence="3">The sequence shown here is derived from an EMBL/GenBank/DDBJ whole genome shotgun (WGS) entry which is preliminary data.</text>
</comment>
<feature type="transmembrane region" description="Helical" evidence="1">
    <location>
        <begin position="14"/>
        <end position="34"/>
    </location>
</feature>
<sequence>MQYLARLDGLAKGVTIAVMALFVGTVFYAVQAFFDTKNQDLFLVTAFLVIVSAVTYFSKPTSFSIDEYELVVHRPHGVFRTPVENIVSIERIDRKSLGWGIRLFGSGGFFGYLGIFYYGSIGRVSMYCTNRKEMLLVITEKSRFIISPENSNAFLAEWKNLNR</sequence>
<dbReference type="EMBL" id="QKTW01000018">
    <property type="protein sequence ID" value="PZF72445.1"/>
    <property type="molecule type" value="Genomic_DNA"/>
</dbReference>
<feature type="domain" description="Bacterial Pleckstrin homology" evidence="2">
    <location>
        <begin position="62"/>
        <end position="159"/>
    </location>
</feature>
<dbReference type="InterPro" id="IPR027783">
    <property type="entry name" value="Bacterial_PH-related"/>
</dbReference>
<evidence type="ECO:0000256" key="1">
    <source>
        <dbReference type="SAM" id="Phobius"/>
    </source>
</evidence>
<dbReference type="Proteomes" id="UP000248745">
    <property type="component" value="Unassembled WGS sequence"/>
</dbReference>
<keyword evidence="1" id="KW-0812">Transmembrane</keyword>
<name>A0A2W2AAM5_9BACT</name>
<dbReference type="AlphaFoldDB" id="A0A2W2AAM5"/>
<reference evidence="3 4" key="1">
    <citation type="submission" date="2018-06" db="EMBL/GenBank/DDBJ databases">
        <title>Mucibacter soli gen. nov., sp. nov., a new member of the family Chitinophagaceae producing mucin.</title>
        <authorList>
            <person name="Kim M.-K."/>
            <person name="Park S."/>
            <person name="Kim T.-S."/>
            <person name="Joung Y."/>
            <person name="Han J.-H."/>
            <person name="Kim S.B."/>
        </authorList>
    </citation>
    <scope>NUCLEOTIDE SEQUENCE [LARGE SCALE GENOMIC DNA]</scope>
    <source>
        <strain evidence="3 4">R1-15</strain>
    </source>
</reference>
<organism evidence="3 4">
    <name type="scientific">Taibaiella soli</name>
    <dbReference type="NCBI Taxonomy" id="1649169"/>
    <lineage>
        <taxon>Bacteria</taxon>
        <taxon>Pseudomonadati</taxon>
        <taxon>Bacteroidota</taxon>
        <taxon>Chitinophagia</taxon>
        <taxon>Chitinophagales</taxon>
        <taxon>Chitinophagaceae</taxon>
        <taxon>Taibaiella</taxon>
    </lineage>
</organism>
<keyword evidence="1" id="KW-0472">Membrane</keyword>
<gene>
    <name evidence="3" type="ORF">DN068_13930</name>
</gene>
<dbReference type="OrthoDB" id="952021at2"/>
<keyword evidence="1" id="KW-1133">Transmembrane helix</keyword>
<proteinExistence type="predicted"/>
<keyword evidence="4" id="KW-1185">Reference proteome</keyword>
<evidence type="ECO:0000313" key="3">
    <source>
        <dbReference type="EMBL" id="PZF72445.1"/>
    </source>
</evidence>
<dbReference type="RefSeq" id="WP_110999540.1">
    <property type="nucleotide sequence ID" value="NZ_QKTW01000018.1"/>
</dbReference>